<evidence type="ECO:0008006" key="4">
    <source>
        <dbReference type="Google" id="ProtNLM"/>
    </source>
</evidence>
<reference evidence="2 3" key="1">
    <citation type="submission" date="2018-09" db="EMBL/GenBank/DDBJ databases">
        <authorList>
            <person name="Zhu H."/>
        </authorList>
    </citation>
    <scope>NUCLEOTIDE SEQUENCE [LARGE SCALE GENOMIC DNA]</scope>
    <source>
        <strain evidence="2 3">K1S02-6</strain>
    </source>
</reference>
<feature type="transmembrane region" description="Helical" evidence="1">
    <location>
        <begin position="46"/>
        <end position="73"/>
    </location>
</feature>
<evidence type="ECO:0000313" key="2">
    <source>
        <dbReference type="EMBL" id="RJG12053.1"/>
    </source>
</evidence>
<comment type="caution">
    <text evidence="2">The sequence shown here is derived from an EMBL/GenBank/DDBJ whole genome shotgun (WGS) entry which is preliminary data.</text>
</comment>
<feature type="transmembrane region" description="Helical" evidence="1">
    <location>
        <begin position="7"/>
        <end position="26"/>
    </location>
</feature>
<proteinExistence type="predicted"/>
<evidence type="ECO:0000313" key="3">
    <source>
        <dbReference type="Proteomes" id="UP000284021"/>
    </source>
</evidence>
<dbReference type="Proteomes" id="UP000284021">
    <property type="component" value="Unassembled WGS sequence"/>
</dbReference>
<dbReference type="RefSeq" id="WP_119952397.1">
    <property type="nucleotide sequence ID" value="NZ_QYUR01000002.1"/>
</dbReference>
<accession>A0A418XHT6</accession>
<dbReference type="AlphaFoldDB" id="A0A418XHT6"/>
<keyword evidence="1" id="KW-1133">Transmembrane helix</keyword>
<name>A0A418XHT6_9PSED</name>
<protein>
    <recommendedName>
        <fullName evidence="4">DUF502 domain-containing protein</fullName>
    </recommendedName>
</protein>
<keyword evidence="1" id="KW-0812">Transmembrane</keyword>
<gene>
    <name evidence="2" type="ORF">D3879_01630</name>
</gene>
<dbReference type="OrthoDB" id="6399850at2"/>
<dbReference type="EMBL" id="QYUR01000002">
    <property type="protein sequence ID" value="RJG12053.1"/>
    <property type="molecule type" value="Genomic_DNA"/>
</dbReference>
<sequence length="198" mass="21116">MTRFIKTTAAGGLLFILPLVLIFILLEKAAHLLRGPLLKLLPMYEQHTVAGITVFTLLTIVLLVVICFLAGLLARTGLAKKILAALEDHVLAHLPGYQLLKDATARMAGVDNVDGASVGLIEDDDGWLFCLVLEPPKAGWVAVYLADAGPGGGTAGEVHLFPSARVRMTELAWPQVLGCLRRGGRGAVELAAPWLPKP</sequence>
<keyword evidence="3" id="KW-1185">Reference proteome</keyword>
<evidence type="ECO:0000256" key="1">
    <source>
        <dbReference type="SAM" id="Phobius"/>
    </source>
</evidence>
<organism evidence="2 3">
    <name type="scientific">Pseudomonas cavernicola</name>
    <dbReference type="NCBI Taxonomy" id="2320866"/>
    <lineage>
        <taxon>Bacteria</taxon>
        <taxon>Pseudomonadati</taxon>
        <taxon>Pseudomonadota</taxon>
        <taxon>Gammaproteobacteria</taxon>
        <taxon>Pseudomonadales</taxon>
        <taxon>Pseudomonadaceae</taxon>
        <taxon>Pseudomonas</taxon>
    </lineage>
</organism>
<keyword evidence="1" id="KW-0472">Membrane</keyword>